<feature type="domain" description="Lipocalin-like" evidence="2">
    <location>
        <begin position="361"/>
        <end position="490"/>
    </location>
</feature>
<evidence type="ECO:0000256" key="1">
    <source>
        <dbReference type="SAM" id="SignalP"/>
    </source>
</evidence>
<dbReference type="InterPro" id="IPR038653">
    <property type="entry name" value="Put_CMD_sf"/>
</dbReference>
<name>A0ABT1MI46_9BACT</name>
<dbReference type="RefSeq" id="WP_255027583.1">
    <property type="nucleotide sequence ID" value="NZ_JANDHW010000008.1"/>
</dbReference>
<dbReference type="Proteomes" id="UP001205603">
    <property type="component" value="Unassembled WGS sequence"/>
</dbReference>
<proteinExistence type="predicted"/>
<dbReference type="Gene3D" id="2.40.128.350">
    <property type="match status" value="1"/>
</dbReference>
<evidence type="ECO:0000313" key="4">
    <source>
        <dbReference type="Proteomes" id="UP001205603"/>
    </source>
</evidence>
<evidence type="ECO:0000259" key="2">
    <source>
        <dbReference type="Pfam" id="PF13944"/>
    </source>
</evidence>
<gene>
    <name evidence="3" type="ORF">NMU02_09345</name>
</gene>
<dbReference type="InterPro" id="IPR024311">
    <property type="entry name" value="Lipocalin-like"/>
</dbReference>
<feature type="signal peptide" evidence="1">
    <location>
        <begin position="1"/>
        <end position="25"/>
    </location>
</feature>
<accession>A0ABT1MI46</accession>
<dbReference type="EMBL" id="JANDHW010000008">
    <property type="protein sequence ID" value="MCP9612295.1"/>
    <property type="molecule type" value="Genomic_DNA"/>
</dbReference>
<keyword evidence="1" id="KW-0732">Signal</keyword>
<evidence type="ECO:0000313" key="3">
    <source>
        <dbReference type="EMBL" id="MCP9612295.1"/>
    </source>
</evidence>
<sequence length="833" mass="89565">MKKISTKKFVSIIVCVFTVTMIANAQKGGYQLANGNFEGTWTDNTRNKYKESTPDNWNSFFTAKTNSTTEMAFGTILTGAQAGTLAKASGDDAHAGFAAKITSVKNMMKSISNGNLTTGRINMGDTNPSAVSNYNFTDLNDETCNHSFIGYPDSMVFWVKFTPVTKTNFGQAHLIIHDEFEYKEPNETEENVAAHRIGYARTEIAETNGIWVRISEPFVYNTEKMNITGNRYMLASFTTNKEAGKGDGGDVLCIDDIEMIYNSHLVSLSIDGIPVDGFTSDRCDDPSDPIVITGEKPADLNASIEAISDGQAATVSLGEENGLVAVTVKGNDYAEGTNENKHVYYLKFESVPEVVPVEDIVGIYNGLLDVDMTAMSSSGEEFIVTTPDQISLSKGAVTNTVNLLLKNFSFMGMELGDINLEDIPVTVEGNIMKFESTVVPMTWNVGGFMTINADVKGIGSVENGVLTADIDVQWKTDEGVTPIPVSFNGNIVSQGARLSDILYNGTSIFVADKFNYNITPGIDKEISFTKANTDAKVDVVMDGNWVTVTVTEGDQQNVYHLVNPDLNIPGIKAIKLGQSVIDGNLTISGGVEVAGNTKVAGKISYTKAVDGVWNVIGLPFIPAEVNTVLADGTKTAADAQWYSYTTQGGAYKPVELQSISDKGIMRLNTALDAVSLELVSSENSSIAGAAQTAGEGYTVIANTGLISVKPSDLVSADTYYVFDLENQVFVKATEASKVLPAAMFIAYKGSEPVETIAVPSDYDSLESHVSDSFEVYSFGGQIYVKNYEGTIGIYRLNGSKVSDMKISGDTVFGIASGTYVIHTGKTATIVVVR</sequence>
<protein>
    <submittedName>
        <fullName evidence="3">Calycin-like domain-containing protein</fullName>
    </submittedName>
</protein>
<comment type="caution">
    <text evidence="3">The sequence shown here is derived from an EMBL/GenBank/DDBJ whole genome shotgun (WGS) entry which is preliminary data.</text>
</comment>
<feature type="chain" id="PRO_5047371649" evidence="1">
    <location>
        <begin position="26"/>
        <end position="833"/>
    </location>
</feature>
<dbReference type="Gene3D" id="2.60.120.890">
    <property type="entry name" value="BT2081, beta-jelly-roll domain"/>
    <property type="match status" value="1"/>
</dbReference>
<keyword evidence="4" id="KW-1185">Reference proteome</keyword>
<organism evidence="3 4">
    <name type="scientific">Coprobacter tertius</name>
    <dbReference type="NCBI Taxonomy" id="2944915"/>
    <lineage>
        <taxon>Bacteria</taxon>
        <taxon>Pseudomonadati</taxon>
        <taxon>Bacteroidota</taxon>
        <taxon>Bacteroidia</taxon>
        <taxon>Bacteroidales</taxon>
        <taxon>Barnesiellaceae</taxon>
        <taxon>Coprobacter</taxon>
    </lineage>
</organism>
<reference evidence="3 4" key="1">
    <citation type="submission" date="2022-07" db="EMBL/GenBank/DDBJ databases">
        <title>Fecal culturing of patients with breast cancer.</title>
        <authorList>
            <person name="Teng N.M.Y."/>
            <person name="Kiu R."/>
            <person name="Evans R."/>
            <person name="Baker D.J."/>
            <person name="Zenner C."/>
            <person name="Robinson S.D."/>
            <person name="Hall L.J."/>
        </authorList>
    </citation>
    <scope>NUCLEOTIDE SEQUENCE [LARGE SCALE GENOMIC DNA]</scope>
    <source>
        <strain evidence="3 4">LH1063</strain>
    </source>
</reference>
<dbReference type="Pfam" id="PF13944">
    <property type="entry name" value="Calycin_like"/>
    <property type="match status" value="1"/>
</dbReference>